<dbReference type="Proteomes" id="UP000696573">
    <property type="component" value="Unassembled WGS sequence"/>
</dbReference>
<feature type="compositionally biased region" description="Basic and acidic residues" evidence="1">
    <location>
        <begin position="153"/>
        <end position="162"/>
    </location>
</feature>
<feature type="region of interest" description="Disordered" evidence="1">
    <location>
        <begin position="33"/>
        <end position="53"/>
    </location>
</feature>
<proteinExistence type="predicted"/>
<keyword evidence="3" id="KW-1185">Reference proteome</keyword>
<dbReference type="OrthoDB" id="4500473at2759"/>
<dbReference type="AlphaFoldDB" id="A0A9N9V8A8"/>
<evidence type="ECO:0000256" key="1">
    <source>
        <dbReference type="SAM" id="MobiDB-lite"/>
    </source>
</evidence>
<feature type="region of interest" description="Disordered" evidence="1">
    <location>
        <begin position="234"/>
        <end position="266"/>
    </location>
</feature>
<feature type="region of interest" description="Disordered" evidence="1">
    <location>
        <begin position="153"/>
        <end position="190"/>
    </location>
</feature>
<evidence type="ECO:0000313" key="2">
    <source>
        <dbReference type="EMBL" id="CAH0017892.1"/>
    </source>
</evidence>
<name>A0A9N9V8A8_9HYPO</name>
<dbReference type="EMBL" id="CABFNQ020000528">
    <property type="protein sequence ID" value="CAH0017892.1"/>
    <property type="molecule type" value="Genomic_DNA"/>
</dbReference>
<organism evidence="2 3">
    <name type="scientific">Clonostachys rhizophaga</name>
    <dbReference type="NCBI Taxonomy" id="160324"/>
    <lineage>
        <taxon>Eukaryota</taxon>
        <taxon>Fungi</taxon>
        <taxon>Dikarya</taxon>
        <taxon>Ascomycota</taxon>
        <taxon>Pezizomycotina</taxon>
        <taxon>Sordariomycetes</taxon>
        <taxon>Hypocreomycetidae</taxon>
        <taxon>Hypocreales</taxon>
        <taxon>Bionectriaceae</taxon>
        <taxon>Clonostachys</taxon>
    </lineage>
</organism>
<feature type="compositionally biased region" description="Polar residues" evidence="1">
    <location>
        <begin position="246"/>
        <end position="259"/>
    </location>
</feature>
<reference evidence="2" key="1">
    <citation type="submission" date="2021-10" db="EMBL/GenBank/DDBJ databases">
        <authorList>
            <person name="Piombo E."/>
        </authorList>
    </citation>
    <scope>NUCLEOTIDE SEQUENCE</scope>
</reference>
<gene>
    <name evidence="2" type="ORF">CRHIZ90672A_00009926</name>
</gene>
<protein>
    <submittedName>
        <fullName evidence="2">Uncharacterized protein</fullName>
    </submittedName>
</protein>
<feature type="compositionally biased region" description="Low complexity" evidence="1">
    <location>
        <begin position="172"/>
        <end position="181"/>
    </location>
</feature>
<sequence length="266" mass="29814">MENQVAYFFYAPTWDFPPEGPIKLGNVLTSVEKPEQPLSTTPPPTEDEVFSSEKKDVEHSIEKLREGKSSLFTKFLKFIGVGVDVTVSWEHREKELYSFQKIETKQFVPTNEYIQKCIEAPAVRQFLERSRYRKPVYVITGLKTVYGASAKSTESRSRDKKASIGVGGTVLSGSSPAPGARAAKENKTEKNMSWEGSSNFVFAFRVSKVRVSKKTQGVKDHEFYTEGAEFERNTTWSKKDTPELSMVSQVEATANQVGRGNSEGGR</sequence>
<comment type="caution">
    <text evidence="2">The sequence shown here is derived from an EMBL/GenBank/DDBJ whole genome shotgun (WGS) entry which is preliminary data.</text>
</comment>
<evidence type="ECO:0000313" key="3">
    <source>
        <dbReference type="Proteomes" id="UP000696573"/>
    </source>
</evidence>
<accession>A0A9N9V8A8</accession>